<feature type="domain" description="RNB" evidence="2">
    <location>
        <begin position="235"/>
        <end position="526"/>
    </location>
</feature>
<dbReference type="SUPFAM" id="SSF50249">
    <property type="entry name" value="Nucleic acid-binding proteins"/>
    <property type="match status" value="1"/>
</dbReference>
<dbReference type="AlphaFoldDB" id="A0A941I5P9"/>
<comment type="caution">
    <text evidence="3">The sequence shown here is derived from an EMBL/GenBank/DDBJ whole genome shotgun (WGS) entry which is preliminary data.</text>
</comment>
<evidence type="ECO:0000259" key="2">
    <source>
        <dbReference type="SMART" id="SM00955"/>
    </source>
</evidence>
<dbReference type="InterPro" id="IPR012340">
    <property type="entry name" value="NA-bd_OB-fold"/>
</dbReference>
<dbReference type="PANTHER" id="PTHR23355:SF9">
    <property type="entry name" value="DIS3-LIKE EXONUCLEASE 2"/>
    <property type="match status" value="1"/>
</dbReference>
<dbReference type="InterPro" id="IPR050180">
    <property type="entry name" value="RNR_Ribonuclease"/>
</dbReference>
<proteinExistence type="predicted"/>
<dbReference type="Pfam" id="PF00773">
    <property type="entry name" value="RNB"/>
    <property type="match status" value="2"/>
</dbReference>
<name>A0A941I5P9_9BURK</name>
<dbReference type="GO" id="GO:0003723">
    <property type="term" value="F:RNA binding"/>
    <property type="evidence" value="ECO:0007669"/>
    <property type="project" value="InterPro"/>
</dbReference>
<dbReference type="RefSeq" id="WP_212686397.1">
    <property type="nucleotide sequence ID" value="NZ_JAGSPN010000001.1"/>
</dbReference>
<reference evidence="3" key="1">
    <citation type="submission" date="2021-04" db="EMBL/GenBank/DDBJ databases">
        <title>novel species isolated from subtropical streams in China.</title>
        <authorList>
            <person name="Lu H."/>
        </authorList>
    </citation>
    <scope>NUCLEOTIDE SEQUENCE</scope>
    <source>
        <strain evidence="3">LFS511W</strain>
    </source>
</reference>
<evidence type="ECO:0000313" key="3">
    <source>
        <dbReference type="EMBL" id="MBR7781059.1"/>
    </source>
</evidence>
<dbReference type="EMBL" id="JAGSPN010000001">
    <property type="protein sequence ID" value="MBR7781059.1"/>
    <property type="molecule type" value="Genomic_DNA"/>
</dbReference>
<feature type="region of interest" description="Disordered" evidence="1">
    <location>
        <begin position="639"/>
        <end position="697"/>
    </location>
</feature>
<dbReference type="Proteomes" id="UP000680067">
    <property type="component" value="Unassembled WGS sequence"/>
</dbReference>
<dbReference type="GO" id="GO:0005829">
    <property type="term" value="C:cytosol"/>
    <property type="evidence" value="ECO:0007669"/>
    <property type="project" value="TreeGrafter"/>
</dbReference>
<accession>A0A941I5P9</accession>
<dbReference type="SMART" id="SM00955">
    <property type="entry name" value="RNB"/>
    <property type="match status" value="1"/>
</dbReference>
<evidence type="ECO:0000313" key="4">
    <source>
        <dbReference type="Proteomes" id="UP000680067"/>
    </source>
</evidence>
<protein>
    <submittedName>
        <fullName evidence="3">RNB domain-containing ribonuclease</fullName>
    </submittedName>
</protein>
<gene>
    <name evidence="3" type="ORF">KDM89_02805</name>
</gene>
<feature type="compositionally biased region" description="Polar residues" evidence="1">
    <location>
        <begin position="672"/>
        <end position="682"/>
    </location>
</feature>
<dbReference type="PANTHER" id="PTHR23355">
    <property type="entry name" value="RIBONUCLEASE"/>
    <property type="match status" value="1"/>
</dbReference>
<sequence>MNVFFEESGDFKAGSILSQAGEAFQVELPTGKRTKVKGKDVFLQFSAPEPADMMEQARAVAADMDLGFLWEVAGQEEFSFTELAAEYFGGTPATHETAGLILALHQSPVYFQKKGRGRYKAAPEATLKAALAGIEKKKQQLLIQAAYVEQLKQHQLPDAFKPLARALLFKPDKNGIEYKALAEACEQLQTTPARLLLETGGFASAKDLHLARFHYEHFPKGTGFPELPMPVLPDDLPVADVAAFSIDDVTTTEIDDAFSVTPLDDGKVRIGIHIAAPALAIQRDDAIDQLARSRMSTVYMPGDKITMLPDSLVDVFTLGEGQTRPAVSLYTVLDTQDWSVLSTETRIEKIPVASNLRHNDLDALVTEENLAAGAGEYPHKADIAYIWQWALVLEKARMAKREAFGLKPEQNNRVDFNFYVENDVVSIVRRKRGAPLDKMVAELMIFANSTWGKLMADHGIPGIYRAQGVAGGRGPGNWTARMQVRMLTHAAPHQGLGVDQYAWSTSPLRRYTDLINQWQIIACVQHGITAPLVAPFKPKDADLYAIVSGFDAAYSAYADFQSGMERYWCLRWLQQEQARQVDAVVLKDEILRLSDIPLVIRMPGMAQVARGAQVKLDILRWDELDLSVEARLLEVLGQTDLGEDEAEDEADADADADMSEEMSADSEAETDVATSEDAQTMPETEPQDAVDTGLNAV</sequence>
<keyword evidence="4" id="KW-1185">Reference proteome</keyword>
<dbReference type="GO" id="GO:0006402">
    <property type="term" value="P:mRNA catabolic process"/>
    <property type="evidence" value="ECO:0007669"/>
    <property type="project" value="TreeGrafter"/>
</dbReference>
<feature type="compositionally biased region" description="Acidic residues" evidence="1">
    <location>
        <begin position="641"/>
        <end position="670"/>
    </location>
</feature>
<evidence type="ECO:0000256" key="1">
    <source>
        <dbReference type="SAM" id="MobiDB-lite"/>
    </source>
</evidence>
<dbReference type="GO" id="GO:0004540">
    <property type="term" value="F:RNA nuclease activity"/>
    <property type="evidence" value="ECO:0007669"/>
    <property type="project" value="InterPro"/>
</dbReference>
<dbReference type="InterPro" id="IPR001900">
    <property type="entry name" value="RNase_II/R"/>
</dbReference>
<organism evidence="3 4">
    <name type="scientific">Undibacterium luofuense</name>
    <dbReference type="NCBI Taxonomy" id="2828733"/>
    <lineage>
        <taxon>Bacteria</taxon>
        <taxon>Pseudomonadati</taxon>
        <taxon>Pseudomonadota</taxon>
        <taxon>Betaproteobacteria</taxon>
        <taxon>Burkholderiales</taxon>
        <taxon>Oxalobacteraceae</taxon>
        <taxon>Undibacterium</taxon>
    </lineage>
</organism>